<dbReference type="EMBL" id="JANBPG010002165">
    <property type="protein sequence ID" value="KAJ1886796.1"/>
    <property type="molecule type" value="Genomic_DNA"/>
</dbReference>
<comment type="caution">
    <text evidence="1">The sequence shown here is derived from an EMBL/GenBank/DDBJ whole genome shotgun (WGS) entry which is preliminary data.</text>
</comment>
<reference evidence="1" key="1">
    <citation type="submission" date="2022-07" db="EMBL/GenBank/DDBJ databases">
        <title>Phylogenomic reconstructions and comparative analyses of Kickxellomycotina fungi.</title>
        <authorList>
            <person name="Reynolds N.K."/>
            <person name="Stajich J.E."/>
            <person name="Barry K."/>
            <person name="Grigoriev I.V."/>
            <person name="Crous P."/>
            <person name="Smith M.E."/>
        </authorList>
    </citation>
    <scope>NUCLEOTIDE SEQUENCE</scope>
    <source>
        <strain evidence="1">Benny 63K</strain>
    </source>
</reference>
<sequence>MARWGSENGGERGWGWGGRTDLALLLFHARKAQAVDGLRHFDSARAAQVADNAEPSAQVIQGLIVNQIQPLAHCPAL</sequence>
<proteinExistence type="predicted"/>
<dbReference type="Proteomes" id="UP001150581">
    <property type="component" value="Unassembled WGS sequence"/>
</dbReference>
<keyword evidence="2" id="KW-1185">Reference proteome</keyword>
<gene>
    <name evidence="1" type="ORF">LPJ66_009448</name>
</gene>
<name>A0ACC1I3W8_9FUNG</name>
<evidence type="ECO:0000313" key="2">
    <source>
        <dbReference type="Proteomes" id="UP001150581"/>
    </source>
</evidence>
<protein>
    <submittedName>
        <fullName evidence="1">Uncharacterized protein</fullName>
    </submittedName>
</protein>
<feature type="non-terminal residue" evidence="1">
    <location>
        <position position="77"/>
    </location>
</feature>
<accession>A0ACC1I3W8</accession>
<evidence type="ECO:0000313" key="1">
    <source>
        <dbReference type="EMBL" id="KAJ1886796.1"/>
    </source>
</evidence>
<organism evidence="1 2">
    <name type="scientific">Kickxella alabastrina</name>
    <dbReference type="NCBI Taxonomy" id="61397"/>
    <lineage>
        <taxon>Eukaryota</taxon>
        <taxon>Fungi</taxon>
        <taxon>Fungi incertae sedis</taxon>
        <taxon>Zoopagomycota</taxon>
        <taxon>Kickxellomycotina</taxon>
        <taxon>Kickxellomycetes</taxon>
        <taxon>Kickxellales</taxon>
        <taxon>Kickxellaceae</taxon>
        <taxon>Kickxella</taxon>
    </lineage>
</organism>